<dbReference type="EMBL" id="BNJK01000002">
    <property type="protein sequence ID" value="GHO99577.1"/>
    <property type="molecule type" value="Genomic_DNA"/>
</dbReference>
<comment type="caution">
    <text evidence="3">The sequence shown here is derived from an EMBL/GenBank/DDBJ whole genome shotgun (WGS) entry which is preliminary data.</text>
</comment>
<evidence type="ECO:0000259" key="2">
    <source>
        <dbReference type="Pfam" id="PF01243"/>
    </source>
</evidence>
<dbReference type="GO" id="GO:0016627">
    <property type="term" value="F:oxidoreductase activity, acting on the CH-CH group of donors"/>
    <property type="evidence" value="ECO:0007669"/>
    <property type="project" value="TreeGrafter"/>
</dbReference>
<dbReference type="NCBIfam" id="TIGR04023">
    <property type="entry name" value="PPOX_MSMEG_5819"/>
    <property type="match status" value="1"/>
</dbReference>
<dbReference type="SUPFAM" id="SSF50475">
    <property type="entry name" value="FMN-binding split barrel"/>
    <property type="match status" value="1"/>
</dbReference>
<sequence length="135" mass="15045">MFSEQERTFLQNQPLARLATVAVNGQPDVDAVGFGFDGAHFYISGYVLERTRKYKNIAAGHAQVSLIIDDLPSLEPMNPRAIKVHGTAEIVTLEQGYRGPGTYIVITPTVSWSWGVDESAFQDGRFVSKKITWER</sequence>
<dbReference type="RefSeq" id="WP_220210216.1">
    <property type="nucleotide sequence ID" value="NZ_BNJK01000002.1"/>
</dbReference>
<dbReference type="InterPro" id="IPR052019">
    <property type="entry name" value="F420H2_bilvrd_red/Heme_oxyg"/>
</dbReference>
<keyword evidence="4" id="KW-1185">Reference proteome</keyword>
<reference evidence="3" key="1">
    <citation type="submission" date="2020-10" db="EMBL/GenBank/DDBJ databases">
        <title>Taxonomic study of unclassified bacteria belonging to the class Ktedonobacteria.</title>
        <authorList>
            <person name="Yabe S."/>
            <person name="Wang C.M."/>
            <person name="Zheng Y."/>
            <person name="Sakai Y."/>
            <person name="Cavaletti L."/>
            <person name="Monciardini P."/>
            <person name="Donadio S."/>
        </authorList>
    </citation>
    <scope>NUCLEOTIDE SEQUENCE</scope>
    <source>
        <strain evidence="3">ID150040</strain>
    </source>
</reference>
<dbReference type="Proteomes" id="UP000597444">
    <property type="component" value="Unassembled WGS sequence"/>
</dbReference>
<dbReference type="GO" id="GO:0070967">
    <property type="term" value="F:coenzyme F420 binding"/>
    <property type="evidence" value="ECO:0007669"/>
    <property type="project" value="TreeGrafter"/>
</dbReference>
<evidence type="ECO:0000313" key="3">
    <source>
        <dbReference type="EMBL" id="GHO99577.1"/>
    </source>
</evidence>
<accession>A0A8J3N5S1</accession>
<dbReference type="PANTHER" id="PTHR35176:SF6">
    <property type="entry name" value="HEME OXYGENASE HI_0854-RELATED"/>
    <property type="match status" value="1"/>
</dbReference>
<dbReference type="GO" id="GO:0005829">
    <property type="term" value="C:cytosol"/>
    <property type="evidence" value="ECO:0007669"/>
    <property type="project" value="TreeGrafter"/>
</dbReference>
<feature type="domain" description="Pyridoxamine 5'-phosphate oxidase N-terminal" evidence="2">
    <location>
        <begin position="3"/>
        <end position="93"/>
    </location>
</feature>
<name>A0A8J3N5S1_9CHLR</name>
<dbReference type="InterPro" id="IPR024031">
    <property type="entry name" value="MSMEG_5819/OxyR"/>
</dbReference>
<dbReference type="AlphaFoldDB" id="A0A8J3N5S1"/>
<gene>
    <name evidence="3" type="ORF">KSF_096250</name>
</gene>
<dbReference type="PANTHER" id="PTHR35176">
    <property type="entry name" value="HEME OXYGENASE HI_0854-RELATED"/>
    <property type="match status" value="1"/>
</dbReference>
<dbReference type="InterPro" id="IPR011576">
    <property type="entry name" value="Pyridox_Oxase_N"/>
</dbReference>
<evidence type="ECO:0000313" key="4">
    <source>
        <dbReference type="Proteomes" id="UP000597444"/>
    </source>
</evidence>
<dbReference type="InterPro" id="IPR012349">
    <property type="entry name" value="Split_barrel_FMN-bd"/>
</dbReference>
<keyword evidence="1" id="KW-0560">Oxidoreductase</keyword>
<dbReference type="Pfam" id="PF01243">
    <property type="entry name" value="PNPOx_N"/>
    <property type="match status" value="1"/>
</dbReference>
<proteinExistence type="predicted"/>
<protein>
    <recommendedName>
        <fullName evidence="2">Pyridoxamine 5'-phosphate oxidase N-terminal domain-containing protein</fullName>
    </recommendedName>
</protein>
<evidence type="ECO:0000256" key="1">
    <source>
        <dbReference type="ARBA" id="ARBA00023002"/>
    </source>
</evidence>
<dbReference type="Gene3D" id="2.30.110.10">
    <property type="entry name" value="Electron Transport, Fmn-binding Protein, Chain A"/>
    <property type="match status" value="1"/>
</dbReference>
<organism evidence="3 4">
    <name type="scientific">Reticulibacter mediterranei</name>
    <dbReference type="NCBI Taxonomy" id="2778369"/>
    <lineage>
        <taxon>Bacteria</taxon>
        <taxon>Bacillati</taxon>
        <taxon>Chloroflexota</taxon>
        <taxon>Ktedonobacteria</taxon>
        <taxon>Ktedonobacterales</taxon>
        <taxon>Reticulibacteraceae</taxon>
        <taxon>Reticulibacter</taxon>
    </lineage>
</organism>